<evidence type="ECO:0000256" key="1">
    <source>
        <dbReference type="SAM" id="MobiDB-lite"/>
    </source>
</evidence>
<sequence>MWRHHKVEALLRTPLSSSSPESSSFHAVTQFPEGPKSSLLLRRGRLHLLGDSPLRQSFNRRDSPPRGLWSKPPTPWPCSAPPWPFSSSPSKRKLRSSPMVKFKVFSRQVPGPLILYKMAPTLEFADTPSQINPNLSSVRFSPKGGKVPTPILFVKKTLENEC</sequence>
<name>A0A8S9KJM7_BRACR</name>
<accession>A0A8S9KJM7</accession>
<dbReference type="AlphaFoldDB" id="A0A8S9KJM7"/>
<comment type="caution">
    <text evidence="2">The sequence shown here is derived from an EMBL/GenBank/DDBJ whole genome shotgun (WGS) entry which is preliminary data.</text>
</comment>
<organism evidence="2">
    <name type="scientific">Brassica cretica</name>
    <name type="common">Mustard</name>
    <dbReference type="NCBI Taxonomy" id="69181"/>
    <lineage>
        <taxon>Eukaryota</taxon>
        <taxon>Viridiplantae</taxon>
        <taxon>Streptophyta</taxon>
        <taxon>Embryophyta</taxon>
        <taxon>Tracheophyta</taxon>
        <taxon>Spermatophyta</taxon>
        <taxon>Magnoliopsida</taxon>
        <taxon>eudicotyledons</taxon>
        <taxon>Gunneridae</taxon>
        <taxon>Pentapetalae</taxon>
        <taxon>rosids</taxon>
        <taxon>malvids</taxon>
        <taxon>Brassicales</taxon>
        <taxon>Brassicaceae</taxon>
        <taxon>Brassiceae</taxon>
        <taxon>Brassica</taxon>
    </lineage>
</organism>
<gene>
    <name evidence="2" type="ORF">F2Q70_00044864</name>
</gene>
<feature type="region of interest" description="Disordered" evidence="1">
    <location>
        <begin position="13"/>
        <end position="32"/>
    </location>
</feature>
<dbReference type="EMBL" id="QGKY02000164">
    <property type="protein sequence ID" value="KAF2594914.1"/>
    <property type="molecule type" value="Genomic_DNA"/>
</dbReference>
<reference evidence="2" key="1">
    <citation type="submission" date="2019-12" db="EMBL/GenBank/DDBJ databases">
        <title>Genome sequencing and annotation of Brassica cretica.</title>
        <authorList>
            <person name="Studholme D.J."/>
            <person name="Sarris P.F."/>
        </authorList>
    </citation>
    <scope>NUCLEOTIDE SEQUENCE</scope>
    <source>
        <strain evidence="2">PFS-102/07</strain>
        <tissue evidence="2">Leaf</tissue>
    </source>
</reference>
<feature type="region of interest" description="Disordered" evidence="1">
    <location>
        <begin position="54"/>
        <end position="95"/>
    </location>
</feature>
<protein>
    <submittedName>
        <fullName evidence="2">Uncharacterized protein</fullName>
    </submittedName>
</protein>
<feature type="compositionally biased region" description="Pro residues" evidence="1">
    <location>
        <begin position="72"/>
        <end position="84"/>
    </location>
</feature>
<proteinExistence type="predicted"/>
<evidence type="ECO:0000313" key="2">
    <source>
        <dbReference type="EMBL" id="KAF2594914.1"/>
    </source>
</evidence>